<evidence type="ECO:0000313" key="2">
    <source>
        <dbReference type="EMBL" id="TMI80379.1"/>
    </source>
</evidence>
<dbReference type="EMBL" id="VBAN01000264">
    <property type="protein sequence ID" value="TMI80379.1"/>
    <property type="molecule type" value="Genomic_DNA"/>
</dbReference>
<reference evidence="2 3" key="1">
    <citation type="journal article" date="2019" name="Nat. Microbiol.">
        <title>Mediterranean grassland soil C-N compound turnover is dependent on rainfall and depth, and is mediated by genomically divergent microorganisms.</title>
        <authorList>
            <person name="Diamond S."/>
            <person name="Andeer P.F."/>
            <person name="Li Z."/>
            <person name="Crits-Christoph A."/>
            <person name="Burstein D."/>
            <person name="Anantharaman K."/>
            <person name="Lane K.R."/>
            <person name="Thomas B.C."/>
            <person name="Pan C."/>
            <person name="Northen T.R."/>
            <person name="Banfield J.F."/>
        </authorList>
    </citation>
    <scope>NUCLEOTIDE SEQUENCE [LARGE SCALE GENOMIC DNA]</scope>
    <source>
        <strain evidence="2">NP_6</strain>
    </source>
</reference>
<dbReference type="NCBIfam" id="TIGR02595">
    <property type="entry name" value="PEP_CTERM"/>
    <property type="match status" value="1"/>
</dbReference>
<dbReference type="InterPro" id="IPR013424">
    <property type="entry name" value="Ice-binding_C"/>
</dbReference>
<dbReference type="AlphaFoldDB" id="A0A537J9Z1"/>
<comment type="caution">
    <text evidence="2">The sequence shown here is derived from an EMBL/GenBank/DDBJ whole genome shotgun (WGS) entry which is preliminary data.</text>
</comment>
<name>A0A537J9Z1_9BACT</name>
<organism evidence="2 3">
    <name type="scientific">Candidatus Segetimicrobium genomatis</name>
    <dbReference type="NCBI Taxonomy" id="2569760"/>
    <lineage>
        <taxon>Bacteria</taxon>
        <taxon>Bacillati</taxon>
        <taxon>Candidatus Sysuimicrobiota</taxon>
        <taxon>Candidatus Sysuimicrobiia</taxon>
        <taxon>Candidatus Sysuimicrobiales</taxon>
        <taxon>Candidatus Segetimicrobiaceae</taxon>
        <taxon>Candidatus Segetimicrobium</taxon>
    </lineage>
</organism>
<proteinExistence type="predicted"/>
<evidence type="ECO:0000259" key="1">
    <source>
        <dbReference type="Pfam" id="PF07589"/>
    </source>
</evidence>
<dbReference type="Pfam" id="PF07589">
    <property type="entry name" value="PEP-CTERM"/>
    <property type="match status" value="1"/>
</dbReference>
<sequence>MNSNPSDIVRFIPSRPGDPGSGWMVFYSPLSAADPVSDSLADGAIYHPFYQLTTTINEVGPEGANYASYTPNCGGVSFDPGCGPSSGITYQFFSDGPITTISPVPEPSSLLLLSLGLAGFSGIARRGRTRTNQTI</sequence>
<protein>
    <submittedName>
        <fullName evidence="2">PEP-CTERM sorting domain-containing protein</fullName>
    </submittedName>
</protein>
<accession>A0A537J9Z1</accession>
<feature type="domain" description="Ice-binding protein C-terminal" evidence="1">
    <location>
        <begin position="103"/>
        <end position="126"/>
    </location>
</feature>
<gene>
    <name evidence="2" type="ORF">E6H03_08520</name>
</gene>
<evidence type="ECO:0000313" key="3">
    <source>
        <dbReference type="Proteomes" id="UP000318093"/>
    </source>
</evidence>
<dbReference type="Proteomes" id="UP000318093">
    <property type="component" value="Unassembled WGS sequence"/>
</dbReference>